<evidence type="ECO:0000256" key="3">
    <source>
        <dbReference type="PROSITE-ProRule" id="PRU00221"/>
    </source>
</evidence>
<feature type="compositionally biased region" description="Polar residues" evidence="4">
    <location>
        <begin position="40"/>
        <end position="49"/>
    </location>
</feature>
<keyword evidence="1 3" id="KW-0853">WD repeat</keyword>
<dbReference type="PROSITE" id="PS50082">
    <property type="entry name" value="WD_REPEATS_2"/>
    <property type="match status" value="1"/>
</dbReference>
<evidence type="ECO:0000313" key="5">
    <source>
        <dbReference type="EMBL" id="EIW79316.1"/>
    </source>
</evidence>
<dbReference type="KEGG" id="cput:CONPUDRAFT_138452"/>
<dbReference type="Proteomes" id="UP000053558">
    <property type="component" value="Unassembled WGS sequence"/>
</dbReference>
<keyword evidence="6" id="KW-1185">Reference proteome</keyword>
<dbReference type="Gene3D" id="2.130.10.10">
    <property type="entry name" value="YVTN repeat-like/Quinoprotein amine dehydrogenase"/>
    <property type="match status" value="1"/>
</dbReference>
<dbReference type="GeneID" id="19201196"/>
<sequence length="690" mass="76965">MDEDFKMQVIDVDESDSDIEYLGENTDKNQKRPRSPADASVSTFPNNRRPTGPAQPYSDTAGPSVRAYAKRKEDAIVVDSDSDDIVPLSKKQRLSVSSFPARDVHHSSESADEEEWATCLAALDIDEPANWRSIPERRLKAISGMILDEPEDDEVLSPCRLPFWASHHGSPGPSSVIIEQMKTTGFEWDKGKSIRARQTPHSTRANKTKIWDMLQSDLARPPVHVKRRTFSILGAVSGRIPTRELYYDLGFFVTKRKTTSCYRIARTITKIVQSGPTAVACATADAGTPDQPESEGVIDYRYNTECGSALAVWQQGQLSRMDDQERNHWRFKTEGQNLVAMKWYTVNDVVFRPRRPSEFLSAGNDPSIILWKASNDGLRPMKQIKTTGVPLGLSFKPGDSVLAVGMDDASISLYNSLGAKVTNVDRQFGVTHTAKCRCLECKGHATGAMAWGINSSSDMLFASSEPYNDAFRHGWHRGWNIRTKDMIKFNVGEAGDDLVVDPSGTTVVLITRGHNDSHPLRMFDLRAKSRDEPHTMFELRPFESKDADNKDAEVRHTCYSPDELYLAIARSDNTTDVYDKRMLGRGPLHILRHGHGPSKAEKYGVQRVHWLTGRDGRRTGLLTGGDDGCVRLWDLGLAMDDHGQGRILAQMDGGIANFSAGDPCNGEIRLIVGDNDGRVHMYDDFEDDIF</sequence>
<dbReference type="SMART" id="SM00320">
    <property type="entry name" value="WD40"/>
    <property type="match status" value="5"/>
</dbReference>
<name>A0A5M3MJT6_CONPW</name>
<dbReference type="OMA" id="CYRIART"/>
<protein>
    <submittedName>
        <fullName evidence="5">WD40 repeat-like protein</fullName>
    </submittedName>
</protein>
<dbReference type="OrthoDB" id="10248252at2759"/>
<feature type="repeat" description="WD" evidence="3">
    <location>
        <begin position="621"/>
        <end position="635"/>
    </location>
</feature>
<dbReference type="EMBL" id="JH711581">
    <property type="protein sequence ID" value="EIW79316.1"/>
    <property type="molecule type" value="Genomic_DNA"/>
</dbReference>
<dbReference type="InterPro" id="IPR036322">
    <property type="entry name" value="WD40_repeat_dom_sf"/>
</dbReference>
<dbReference type="InterPro" id="IPR001680">
    <property type="entry name" value="WD40_rpt"/>
</dbReference>
<dbReference type="AlphaFoldDB" id="A0A5M3MJT6"/>
<proteinExistence type="predicted"/>
<evidence type="ECO:0000256" key="4">
    <source>
        <dbReference type="SAM" id="MobiDB-lite"/>
    </source>
</evidence>
<dbReference type="RefSeq" id="XP_007770978.1">
    <property type="nucleotide sequence ID" value="XM_007772788.1"/>
</dbReference>
<evidence type="ECO:0000256" key="1">
    <source>
        <dbReference type="ARBA" id="ARBA00022574"/>
    </source>
</evidence>
<evidence type="ECO:0000256" key="2">
    <source>
        <dbReference type="ARBA" id="ARBA00022737"/>
    </source>
</evidence>
<feature type="compositionally biased region" description="Acidic residues" evidence="4">
    <location>
        <begin position="11"/>
        <end position="21"/>
    </location>
</feature>
<gene>
    <name evidence="5" type="ORF">CONPUDRAFT_138452</name>
</gene>
<dbReference type="InterPro" id="IPR015943">
    <property type="entry name" value="WD40/YVTN_repeat-like_dom_sf"/>
</dbReference>
<organism evidence="5 6">
    <name type="scientific">Coniophora puteana (strain RWD-64-598)</name>
    <name type="common">Brown rot fungus</name>
    <dbReference type="NCBI Taxonomy" id="741705"/>
    <lineage>
        <taxon>Eukaryota</taxon>
        <taxon>Fungi</taxon>
        <taxon>Dikarya</taxon>
        <taxon>Basidiomycota</taxon>
        <taxon>Agaricomycotina</taxon>
        <taxon>Agaricomycetes</taxon>
        <taxon>Agaricomycetidae</taxon>
        <taxon>Boletales</taxon>
        <taxon>Coniophorineae</taxon>
        <taxon>Coniophoraceae</taxon>
        <taxon>Coniophora</taxon>
    </lineage>
</organism>
<comment type="caution">
    <text evidence="5">The sequence shown here is derived from an EMBL/GenBank/DDBJ whole genome shotgun (WGS) entry which is preliminary data.</text>
</comment>
<dbReference type="Pfam" id="PF00400">
    <property type="entry name" value="WD40"/>
    <property type="match status" value="1"/>
</dbReference>
<dbReference type="SUPFAM" id="SSF50978">
    <property type="entry name" value="WD40 repeat-like"/>
    <property type="match status" value="1"/>
</dbReference>
<dbReference type="InterPro" id="IPR050459">
    <property type="entry name" value="WD_repeat_RBAP46/RBAP48/MSI1"/>
</dbReference>
<dbReference type="PANTHER" id="PTHR22850">
    <property type="entry name" value="WD40 REPEAT FAMILY"/>
    <property type="match status" value="1"/>
</dbReference>
<evidence type="ECO:0000313" key="6">
    <source>
        <dbReference type="Proteomes" id="UP000053558"/>
    </source>
</evidence>
<reference evidence="6" key="1">
    <citation type="journal article" date="2012" name="Science">
        <title>The Paleozoic origin of enzymatic lignin decomposition reconstructed from 31 fungal genomes.</title>
        <authorList>
            <person name="Floudas D."/>
            <person name="Binder M."/>
            <person name="Riley R."/>
            <person name="Barry K."/>
            <person name="Blanchette R.A."/>
            <person name="Henrissat B."/>
            <person name="Martinez A.T."/>
            <person name="Otillar R."/>
            <person name="Spatafora J.W."/>
            <person name="Yadav J.S."/>
            <person name="Aerts A."/>
            <person name="Benoit I."/>
            <person name="Boyd A."/>
            <person name="Carlson A."/>
            <person name="Copeland A."/>
            <person name="Coutinho P.M."/>
            <person name="de Vries R.P."/>
            <person name="Ferreira P."/>
            <person name="Findley K."/>
            <person name="Foster B."/>
            <person name="Gaskell J."/>
            <person name="Glotzer D."/>
            <person name="Gorecki P."/>
            <person name="Heitman J."/>
            <person name="Hesse C."/>
            <person name="Hori C."/>
            <person name="Igarashi K."/>
            <person name="Jurgens J.A."/>
            <person name="Kallen N."/>
            <person name="Kersten P."/>
            <person name="Kohler A."/>
            <person name="Kuees U."/>
            <person name="Kumar T.K.A."/>
            <person name="Kuo A."/>
            <person name="LaButti K."/>
            <person name="Larrondo L.F."/>
            <person name="Lindquist E."/>
            <person name="Ling A."/>
            <person name="Lombard V."/>
            <person name="Lucas S."/>
            <person name="Lundell T."/>
            <person name="Martin R."/>
            <person name="McLaughlin D.J."/>
            <person name="Morgenstern I."/>
            <person name="Morin E."/>
            <person name="Murat C."/>
            <person name="Nagy L.G."/>
            <person name="Nolan M."/>
            <person name="Ohm R.A."/>
            <person name="Patyshakuliyeva A."/>
            <person name="Rokas A."/>
            <person name="Ruiz-Duenas F.J."/>
            <person name="Sabat G."/>
            <person name="Salamov A."/>
            <person name="Samejima M."/>
            <person name="Schmutz J."/>
            <person name="Slot J.C."/>
            <person name="St John F."/>
            <person name="Stenlid J."/>
            <person name="Sun H."/>
            <person name="Sun S."/>
            <person name="Syed K."/>
            <person name="Tsang A."/>
            <person name="Wiebenga A."/>
            <person name="Young D."/>
            <person name="Pisabarro A."/>
            <person name="Eastwood D.C."/>
            <person name="Martin F."/>
            <person name="Cullen D."/>
            <person name="Grigoriev I.V."/>
            <person name="Hibbett D.S."/>
        </authorList>
    </citation>
    <scope>NUCLEOTIDE SEQUENCE [LARGE SCALE GENOMIC DNA]</scope>
    <source>
        <strain evidence="6">RWD-64-598 SS2</strain>
    </source>
</reference>
<keyword evidence="2" id="KW-0677">Repeat</keyword>
<feature type="region of interest" description="Disordered" evidence="4">
    <location>
        <begin position="1"/>
        <end position="66"/>
    </location>
</feature>
<accession>A0A5M3MJT6</accession>